<evidence type="ECO:0000313" key="3">
    <source>
        <dbReference type="Proteomes" id="UP000247005"/>
    </source>
</evidence>
<dbReference type="Proteomes" id="UP000247005">
    <property type="component" value="Unassembled WGS sequence"/>
</dbReference>
<dbReference type="AlphaFoldDB" id="A0A2P5GGU7"/>
<evidence type="ECO:0000313" key="2">
    <source>
        <dbReference type="EMBL" id="POP41171.1"/>
    </source>
</evidence>
<comment type="caution">
    <text evidence="2">The sequence shown here is derived from an EMBL/GenBank/DDBJ whole genome shotgun (WGS) entry which is preliminary data.</text>
</comment>
<gene>
    <name evidence="2" type="ORF">CHU32_27205</name>
</gene>
<feature type="region of interest" description="Disordered" evidence="1">
    <location>
        <begin position="54"/>
        <end position="81"/>
    </location>
</feature>
<dbReference type="EMBL" id="PQGD01000048">
    <property type="protein sequence ID" value="POP41171.1"/>
    <property type="molecule type" value="Genomic_DNA"/>
</dbReference>
<feature type="compositionally biased region" description="Gly residues" evidence="1">
    <location>
        <begin position="71"/>
        <end position="81"/>
    </location>
</feature>
<reference evidence="2 3" key="1">
    <citation type="submission" date="2018-01" db="EMBL/GenBank/DDBJ databases">
        <title>Superficieibacter electus gen. nov., sp. nov., an extended-spectrum beta-lactamase possessing member of the Enterobacteriaceae family, isolated from intensive care unit surfaces.</title>
        <authorList>
            <person name="Potter R.F."/>
            <person name="D'Souza A.W."/>
        </authorList>
    </citation>
    <scope>NUCLEOTIDE SEQUENCE [LARGE SCALE GENOMIC DNA]</scope>
    <source>
        <strain evidence="2 3">BP-1</strain>
    </source>
</reference>
<organism evidence="2 3">
    <name type="scientific">Superficieibacter electus</name>
    <dbReference type="NCBI Taxonomy" id="2022662"/>
    <lineage>
        <taxon>Bacteria</taxon>
        <taxon>Pseudomonadati</taxon>
        <taxon>Pseudomonadota</taxon>
        <taxon>Gammaproteobacteria</taxon>
        <taxon>Enterobacterales</taxon>
        <taxon>Enterobacteriaceae</taxon>
        <taxon>Superficieibacter</taxon>
    </lineage>
</organism>
<accession>A0A2P5GGU7</accession>
<protein>
    <submittedName>
        <fullName evidence="2">Uncharacterized protein</fullName>
    </submittedName>
</protein>
<evidence type="ECO:0000256" key="1">
    <source>
        <dbReference type="SAM" id="MobiDB-lite"/>
    </source>
</evidence>
<proteinExistence type="predicted"/>
<name>A0A2P5GGU7_9ENTR</name>
<sequence>MICDGDQFRLRKMDFGVYGVLLLPQGVSRDEGSQCHLPGGAALTWPTRMYGVLPHPQGEGRGEGGQCRLPRGGGGYGAGGG</sequence>